<evidence type="ECO:0000256" key="1">
    <source>
        <dbReference type="ARBA" id="ARBA00022737"/>
    </source>
</evidence>
<dbReference type="PANTHER" id="PTHR44858:SF1">
    <property type="entry name" value="UDP-N-ACETYLGLUCOSAMINE--PEPTIDE N-ACETYLGLUCOSAMINYLTRANSFERASE SPINDLY-RELATED"/>
    <property type="match status" value="1"/>
</dbReference>
<evidence type="ECO:0000256" key="2">
    <source>
        <dbReference type="ARBA" id="ARBA00022803"/>
    </source>
</evidence>
<keyword evidence="1" id="KW-0677">Repeat</keyword>
<dbReference type="PANTHER" id="PTHR44858">
    <property type="entry name" value="TETRATRICOPEPTIDE REPEAT PROTEIN 6"/>
    <property type="match status" value="1"/>
</dbReference>
<sequence>MELYEEAFGCKKPKNTKKRTFGNLFKGLKSNYLKDYQSAIADYNSNNLTSALNNINNTIKKADINDWKHYAFRANLYETSANYNQAIEDYQTAIGYSESDIDVYALYHQIGFCYLSLGNNQKGYEFFSYAIDLKSNHPNSQLNPDQEGMDMGVLLGVTFKKMYVNRGSLLFNMNNLNESLEDCKKSLSYDQNYSNPYMLLAQIFNKAGQEDEAMKYLKISAQLGNRNAISALKQMGLL</sequence>
<proteinExistence type="predicted"/>
<evidence type="ECO:0000313" key="4">
    <source>
        <dbReference type="EMBL" id="BDS09573.1"/>
    </source>
</evidence>
<dbReference type="EMBL" id="AP026867">
    <property type="protein sequence ID" value="BDS09573.1"/>
    <property type="molecule type" value="Genomic_DNA"/>
</dbReference>
<evidence type="ECO:0000256" key="3">
    <source>
        <dbReference type="PROSITE-ProRule" id="PRU00339"/>
    </source>
</evidence>
<dbReference type="InterPro" id="IPR011990">
    <property type="entry name" value="TPR-like_helical_dom_sf"/>
</dbReference>
<dbReference type="PROSITE" id="PS50005">
    <property type="entry name" value="TPR"/>
    <property type="match status" value="1"/>
</dbReference>
<dbReference type="Proteomes" id="UP001060919">
    <property type="component" value="Chromosome"/>
</dbReference>
<dbReference type="Pfam" id="PF13181">
    <property type="entry name" value="TPR_8"/>
    <property type="match status" value="3"/>
</dbReference>
<dbReference type="InterPro" id="IPR019734">
    <property type="entry name" value="TPR_rpt"/>
</dbReference>
<feature type="repeat" description="TPR" evidence="3">
    <location>
        <begin position="104"/>
        <end position="137"/>
    </location>
</feature>
<keyword evidence="5" id="KW-1185">Reference proteome</keyword>
<gene>
    <name evidence="4" type="ORF">AsAng_0002770</name>
</gene>
<accession>A0A915VK92</accession>
<keyword evidence="2 3" id="KW-0802">TPR repeat</keyword>
<dbReference type="SUPFAM" id="SSF48452">
    <property type="entry name" value="TPR-like"/>
    <property type="match status" value="1"/>
</dbReference>
<name>A0A915VK92_9BACT</name>
<reference evidence="4" key="1">
    <citation type="submission" date="2022-09" db="EMBL/GenBank/DDBJ databases">
        <title>Aureispira anguillicida sp. nov., isolated from Leptocephalus of Japanese eel Anguilla japonica.</title>
        <authorList>
            <person name="Yuasa K."/>
            <person name="Mekata T."/>
            <person name="Ikunari K."/>
        </authorList>
    </citation>
    <scope>NUCLEOTIDE SEQUENCE</scope>
    <source>
        <strain evidence="4">EL160426</strain>
    </source>
</reference>
<protein>
    <recommendedName>
        <fullName evidence="6">Tetratricopeptide repeat protein</fullName>
    </recommendedName>
</protein>
<evidence type="ECO:0000313" key="5">
    <source>
        <dbReference type="Proteomes" id="UP001060919"/>
    </source>
</evidence>
<dbReference type="RefSeq" id="WP_264790948.1">
    <property type="nucleotide sequence ID" value="NZ_AP026867.1"/>
</dbReference>
<organism evidence="4 5">
    <name type="scientific">Aureispira anguillae</name>
    <dbReference type="NCBI Taxonomy" id="2864201"/>
    <lineage>
        <taxon>Bacteria</taxon>
        <taxon>Pseudomonadati</taxon>
        <taxon>Bacteroidota</taxon>
        <taxon>Saprospiria</taxon>
        <taxon>Saprospirales</taxon>
        <taxon>Saprospiraceae</taxon>
        <taxon>Aureispira</taxon>
    </lineage>
</organism>
<dbReference type="InterPro" id="IPR050498">
    <property type="entry name" value="Ycf3"/>
</dbReference>
<dbReference type="Gene3D" id="1.25.40.10">
    <property type="entry name" value="Tetratricopeptide repeat domain"/>
    <property type="match status" value="2"/>
</dbReference>
<dbReference type="KEGG" id="aup:AsAng_0002770"/>
<dbReference type="AlphaFoldDB" id="A0A915VK92"/>
<evidence type="ECO:0008006" key="6">
    <source>
        <dbReference type="Google" id="ProtNLM"/>
    </source>
</evidence>
<dbReference type="SMART" id="SM00028">
    <property type="entry name" value="TPR"/>
    <property type="match status" value="4"/>
</dbReference>